<keyword evidence="1" id="KW-0175">Coiled coil</keyword>
<feature type="compositionally biased region" description="Basic residues" evidence="2">
    <location>
        <begin position="85"/>
        <end position="97"/>
    </location>
</feature>
<dbReference type="Proteomes" id="UP000593567">
    <property type="component" value="Unassembled WGS sequence"/>
</dbReference>
<feature type="compositionally biased region" description="Polar residues" evidence="2">
    <location>
        <begin position="47"/>
        <end position="62"/>
    </location>
</feature>
<feature type="domain" description="Alpha-2-macroglobulin RAP C-terminal" evidence="5">
    <location>
        <begin position="218"/>
        <end position="433"/>
    </location>
</feature>
<evidence type="ECO:0000259" key="4">
    <source>
        <dbReference type="Pfam" id="PF06400"/>
    </source>
</evidence>
<dbReference type="Gene3D" id="1.20.81.10">
    <property type="entry name" value="RAP domain"/>
    <property type="match status" value="3"/>
</dbReference>
<dbReference type="Pfam" id="PF06401">
    <property type="entry name" value="Alpha-2-MRAP_C"/>
    <property type="match status" value="1"/>
</dbReference>
<keyword evidence="7" id="KW-1185">Reference proteome</keyword>
<proteinExistence type="predicted"/>
<dbReference type="InterPro" id="IPR009066">
    <property type="entry name" value="MG_RAP_rcpt_1"/>
</dbReference>
<reference evidence="6" key="1">
    <citation type="submission" date="2020-06" db="EMBL/GenBank/DDBJ databases">
        <title>Draft genome of Bugula neritina, a colonial animal packing powerful symbionts and potential medicines.</title>
        <authorList>
            <person name="Rayko M."/>
        </authorList>
    </citation>
    <scope>NUCLEOTIDE SEQUENCE [LARGE SCALE GENOMIC DNA]</scope>
    <source>
        <strain evidence="6">Kwan_BN1</strain>
    </source>
</reference>
<protein>
    <recommendedName>
        <fullName evidence="8">Alpha-2-macroglobulin receptor-associated protein</fullName>
    </recommendedName>
</protein>
<dbReference type="InterPro" id="IPR038003">
    <property type="entry name" value="A2-macroglobuin_RAP"/>
</dbReference>
<evidence type="ECO:0000313" key="6">
    <source>
        <dbReference type="EMBL" id="KAF6026122.1"/>
    </source>
</evidence>
<evidence type="ECO:0000256" key="1">
    <source>
        <dbReference type="SAM" id="Coils"/>
    </source>
</evidence>
<dbReference type="OrthoDB" id="5817428at2759"/>
<evidence type="ECO:0000313" key="7">
    <source>
        <dbReference type="Proteomes" id="UP000593567"/>
    </source>
</evidence>
<accession>A0A7J7JIH4</accession>
<dbReference type="EMBL" id="VXIV02002345">
    <property type="protein sequence ID" value="KAF6026122.1"/>
    <property type="molecule type" value="Genomic_DNA"/>
</dbReference>
<dbReference type="GO" id="GO:0008201">
    <property type="term" value="F:heparin binding"/>
    <property type="evidence" value="ECO:0007669"/>
    <property type="project" value="InterPro"/>
</dbReference>
<gene>
    <name evidence="6" type="ORF">EB796_015570</name>
</gene>
<keyword evidence="3" id="KW-0812">Transmembrane</keyword>
<feature type="transmembrane region" description="Helical" evidence="3">
    <location>
        <begin position="21"/>
        <end position="40"/>
    </location>
</feature>
<dbReference type="PANTHER" id="PTHR16560">
    <property type="entry name" value="ALPHA-2-MACROGLOBULIN RECEPTOR-ASSOCIATED PROTEIN"/>
    <property type="match status" value="1"/>
</dbReference>
<dbReference type="InterPro" id="IPR036744">
    <property type="entry name" value="RAP_sf"/>
</dbReference>
<dbReference type="SUPFAM" id="SSF47045">
    <property type="entry name" value="RAP domain-like"/>
    <property type="match status" value="3"/>
</dbReference>
<evidence type="ECO:0008006" key="8">
    <source>
        <dbReference type="Google" id="ProtNLM"/>
    </source>
</evidence>
<evidence type="ECO:0000256" key="3">
    <source>
        <dbReference type="SAM" id="Phobius"/>
    </source>
</evidence>
<keyword evidence="3" id="KW-1133">Transmembrane helix</keyword>
<dbReference type="GO" id="GO:0048259">
    <property type="term" value="P:regulation of receptor-mediated endocytosis"/>
    <property type="evidence" value="ECO:0007669"/>
    <property type="project" value="TreeGrafter"/>
</dbReference>
<dbReference type="Pfam" id="PF06400">
    <property type="entry name" value="Alpha-2-MRAP_N"/>
    <property type="match status" value="1"/>
</dbReference>
<feature type="region of interest" description="Disordered" evidence="2">
    <location>
        <begin position="47"/>
        <end position="104"/>
    </location>
</feature>
<organism evidence="6 7">
    <name type="scientific">Bugula neritina</name>
    <name type="common">Brown bryozoan</name>
    <name type="synonym">Sertularia neritina</name>
    <dbReference type="NCBI Taxonomy" id="10212"/>
    <lineage>
        <taxon>Eukaryota</taxon>
        <taxon>Metazoa</taxon>
        <taxon>Spiralia</taxon>
        <taxon>Lophotrochozoa</taxon>
        <taxon>Bryozoa</taxon>
        <taxon>Gymnolaemata</taxon>
        <taxon>Cheilostomatida</taxon>
        <taxon>Flustrina</taxon>
        <taxon>Buguloidea</taxon>
        <taxon>Bugulidae</taxon>
        <taxon>Bugula</taxon>
    </lineage>
</organism>
<dbReference type="InterPro" id="IPR010483">
    <property type="entry name" value="Alpha_2_MRAP_C"/>
</dbReference>
<keyword evidence="3" id="KW-0472">Membrane</keyword>
<dbReference type="GO" id="GO:0050750">
    <property type="term" value="F:low-density lipoprotein particle receptor binding"/>
    <property type="evidence" value="ECO:0007669"/>
    <property type="project" value="InterPro"/>
</dbReference>
<name>A0A7J7JIH4_BUGNE</name>
<dbReference type="PANTHER" id="PTHR16560:SF2">
    <property type="entry name" value="ALPHA-2-MACROGLOBULIN RECEPTOR-ASSOCIATED PROTEIN"/>
    <property type="match status" value="1"/>
</dbReference>
<sequence length="433" mass="50206">MFRQISRTPTPSRRSSYANSLKLNFITIAILCFVLLSHILSCVSENSQADSSTGNQANSAISNGHGINHLDSERQKVKHVPEHKTKNKITGKKRPTSKGKYQSNVKYETDTGRKHVENSPTFKSKKASLIWAKALKKYQYGHEDQSKLLNSLVEDLTTIDKQLIELKHLKFDGKDPYGEEEDRVESAIQDLLEKYELKKKSDGVKEPMSNRIEDYVNRDNRLEEMYKKAQSLGFSDAELNDLKKEIFHHKRTMAELDDLVGNLKALEDEARLSSNDVDDVSDSYQQEAKQLKIQEVQTAIKKKKREVKEGYSRLSVISDNPGLPNDATFTQPKVLKLWVSILKANFTPEERYSLKEELMHLEKKMNKRDKLEEEKAMLEKHEKLLHPSHSARKEKYSEKKEKVDQKAQHLEKHVHKYIKDIDRRVLERQHTEL</sequence>
<feature type="compositionally biased region" description="Basic and acidic residues" evidence="2">
    <location>
        <begin position="68"/>
        <end position="84"/>
    </location>
</feature>
<comment type="caution">
    <text evidence="6">The sequence shown here is derived from an EMBL/GenBank/DDBJ whole genome shotgun (WGS) entry which is preliminary data.</text>
</comment>
<feature type="coiled-coil region" evidence="1">
    <location>
        <begin position="249"/>
        <end position="306"/>
    </location>
</feature>
<evidence type="ECO:0000256" key="2">
    <source>
        <dbReference type="SAM" id="MobiDB-lite"/>
    </source>
</evidence>
<evidence type="ECO:0000259" key="5">
    <source>
        <dbReference type="Pfam" id="PF06401"/>
    </source>
</evidence>
<feature type="region of interest" description="Disordered" evidence="2">
    <location>
        <begin position="382"/>
        <end position="409"/>
    </location>
</feature>
<dbReference type="GO" id="GO:0048019">
    <property type="term" value="F:receptor antagonist activity"/>
    <property type="evidence" value="ECO:0007669"/>
    <property type="project" value="InterPro"/>
</dbReference>
<feature type="domain" description="Alpha-2-macroglobulin receptor-associated protein" evidence="4">
    <location>
        <begin position="96"/>
        <end position="207"/>
    </location>
</feature>
<dbReference type="AlphaFoldDB" id="A0A7J7JIH4"/>
<dbReference type="GO" id="GO:0005783">
    <property type="term" value="C:endoplasmic reticulum"/>
    <property type="evidence" value="ECO:0007669"/>
    <property type="project" value="InterPro"/>
</dbReference>